<dbReference type="GO" id="GO:0051536">
    <property type="term" value="F:iron-sulfur cluster binding"/>
    <property type="evidence" value="ECO:0007669"/>
    <property type="project" value="UniProtKB-KW"/>
</dbReference>
<dbReference type="OrthoDB" id="35347at2157"/>
<name>A0A6A9QQS0_SULME</name>
<keyword evidence="3" id="KW-0408">Iron</keyword>
<dbReference type="SUPFAM" id="SSF102114">
    <property type="entry name" value="Radical SAM enzymes"/>
    <property type="match status" value="1"/>
</dbReference>
<dbReference type="SFLD" id="SFLDG01113">
    <property type="entry name" value="Uncharacterised_Radical_SAM_Su"/>
    <property type="match status" value="1"/>
</dbReference>
<dbReference type="InterPro" id="IPR013785">
    <property type="entry name" value="Aldolase_TIM"/>
</dbReference>
<dbReference type="InterPro" id="IPR007197">
    <property type="entry name" value="rSAM"/>
</dbReference>
<proteinExistence type="predicted"/>
<evidence type="ECO:0000313" key="7">
    <source>
        <dbReference type="Proteomes" id="UP000470772"/>
    </source>
</evidence>
<dbReference type="GO" id="GO:0046872">
    <property type="term" value="F:metal ion binding"/>
    <property type="evidence" value="ECO:0007669"/>
    <property type="project" value="UniProtKB-KW"/>
</dbReference>
<dbReference type="PANTHER" id="PTHR43288:SF2">
    <property type="entry name" value="RADICAL SAM CORE DOMAIN-CONTAINING PROTEIN"/>
    <property type="match status" value="1"/>
</dbReference>
<organism evidence="6 7">
    <name type="scientific">Sulfuracidifex metallicus DSM 6482 = JCM 9184</name>
    <dbReference type="NCBI Taxonomy" id="523847"/>
    <lineage>
        <taxon>Archaea</taxon>
        <taxon>Thermoproteota</taxon>
        <taxon>Thermoprotei</taxon>
        <taxon>Sulfolobales</taxon>
        <taxon>Sulfolobaceae</taxon>
        <taxon>Sulfuracidifex</taxon>
    </lineage>
</organism>
<comment type="caution">
    <text evidence="6">The sequence shown here is derived from an EMBL/GenBank/DDBJ whole genome shotgun (WGS) entry which is preliminary data.</text>
</comment>
<feature type="domain" description="Radical SAM core" evidence="5">
    <location>
        <begin position="5"/>
        <end position="216"/>
    </location>
</feature>
<keyword evidence="4" id="KW-0411">Iron-sulfur</keyword>
<gene>
    <name evidence="6" type="ORF">GC250_09405</name>
</gene>
<dbReference type="RefSeq" id="WP_054838697.1">
    <property type="nucleotide sequence ID" value="NZ_WGGD01000005.1"/>
</dbReference>
<dbReference type="Proteomes" id="UP000470772">
    <property type="component" value="Unassembled WGS sequence"/>
</dbReference>
<evidence type="ECO:0000256" key="2">
    <source>
        <dbReference type="ARBA" id="ARBA00022723"/>
    </source>
</evidence>
<keyword evidence="7" id="KW-1185">Reference proteome</keyword>
<accession>A0A6A9QQS0</accession>
<dbReference type="PROSITE" id="PS51257">
    <property type="entry name" value="PROKAR_LIPOPROTEIN"/>
    <property type="match status" value="1"/>
</dbReference>
<evidence type="ECO:0000256" key="3">
    <source>
        <dbReference type="ARBA" id="ARBA00023004"/>
    </source>
</evidence>
<dbReference type="CDD" id="cd01335">
    <property type="entry name" value="Radical_SAM"/>
    <property type="match status" value="1"/>
</dbReference>
<evidence type="ECO:0000313" key="6">
    <source>
        <dbReference type="EMBL" id="MUN29645.1"/>
    </source>
</evidence>
<dbReference type="InterPro" id="IPR058240">
    <property type="entry name" value="rSAM_sf"/>
</dbReference>
<dbReference type="AlphaFoldDB" id="A0A6A9QQS0"/>
<sequence>MKGFVQLRKFATISLTGGSCALSCSYCSSHYISSMEGAMSIDEFEKAVRRMNSVGVNGFLVSGGFDREGSLHLSKYIPVMRKLKRELGVIFNVHPGLQTKDVVEDMSDAVDMVDFEFTYTEKSIREKGLNRKPEDYLKMLEILMDRGPKYVIPHVMVGIPGDEPESSIRIASSFHPYLINLLVLIPTKGTPSESYEMPKLEDVVKAMKISSSLNKTSLGCMRPYPMKKELDKIAMNYVDRIANPHPSLRDNMEMYDACCSLPEEFFDRFRMGVRK</sequence>
<dbReference type="GO" id="GO:0003824">
    <property type="term" value="F:catalytic activity"/>
    <property type="evidence" value="ECO:0007669"/>
    <property type="project" value="InterPro"/>
</dbReference>
<dbReference type="PANTHER" id="PTHR43288">
    <property type="entry name" value="BIOTIN SYNTHASE-RELATED PROTEIN, RADICAL SAM SUPERFAMILY"/>
    <property type="match status" value="1"/>
</dbReference>
<keyword evidence="1" id="KW-0949">S-adenosyl-L-methionine</keyword>
<evidence type="ECO:0000259" key="5">
    <source>
        <dbReference type="PROSITE" id="PS51918"/>
    </source>
</evidence>
<dbReference type="Pfam" id="PF04055">
    <property type="entry name" value="Radical_SAM"/>
    <property type="match status" value="1"/>
</dbReference>
<dbReference type="SFLD" id="SFLDS00029">
    <property type="entry name" value="Radical_SAM"/>
    <property type="match status" value="1"/>
</dbReference>
<dbReference type="EMBL" id="WGGD01000005">
    <property type="protein sequence ID" value="MUN29645.1"/>
    <property type="molecule type" value="Genomic_DNA"/>
</dbReference>
<dbReference type="Gene3D" id="3.20.20.70">
    <property type="entry name" value="Aldolase class I"/>
    <property type="match status" value="1"/>
</dbReference>
<reference evidence="6 7" key="1">
    <citation type="submission" date="2019-10" db="EMBL/GenBank/DDBJ databases">
        <title>Sequencing and Assembly of Multiple Reported Metal-Biooxidizing Members of the Extremely Thermoacidophilic Archaeal Family Sulfolobaceae.</title>
        <authorList>
            <person name="Counts J.A."/>
            <person name="Kelly R.M."/>
        </authorList>
    </citation>
    <scope>NUCLEOTIDE SEQUENCE [LARGE SCALE GENOMIC DNA]</scope>
    <source>
        <strain evidence="6 7">DSM 6482</strain>
    </source>
</reference>
<dbReference type="InterPro" id="IPR006638">
    <property type="entry name" value="Elp3/MiaA/NifB-like_rSAM"/>
</dbReference>
<protein>
    <submittedName>
        <fullName evidence="6">Radical SAM protein</fullName>
    </submittedName>
</protein>
<dbReference type="SMART" id="SM00729">
    <property type="entry name" value="Elp3"/>
    <property type="match status" value="1"/>
</dbReference>
<dbReference type="PROSITE" id="PS51918">
    <property type="entry name" value="RADICAL_SAM"/>
    <property type="match status" value="1"/>
</dbReference>
<evidence type="ECO:0000256" key="1">
    <source>
        <dbReference type="ARBA" id="ARBA00022691"/>
    </source>
</evidence>
<keyword evidence="2" id="KW-0479">Metal-binding</keyword>
<evidence type="ECO:0000256" key="4">
    <source>
        <dbReference type="ARBA" id="ARBA00023014"/>
    </source>
</evidence>